<keyword evidence="3" id="KW-1185">Reference proteome</keyword>
<evidence type="ECO:0000256" key="1">
    <source>
        <dbReference type="SAM" id="Phobius"/>
    </source>
</evidence>
<keyword evidence="1" id="KW-0812">Transmembrane</keyword>
<dbReference type="RefSeq" id="WP_248940127.1">
    <property type="nucleotide sequence ID" value="NZ_JAKIKS010000032.1"/>
</dbReference>
<protein>
    <submittedName>
        <fullName evidence="2">Uncharacterized protein</fullName>
    </submittedName>
</protein>
<sequence length="229" mass="25908">MLRMSDGEQNYLFKAFVLALFLSVLGFFFTFIYNIVLSRMLTPQSYGNFKTAESFVHLAQMIVLLGGNFATFSVLPKFMEQNIDFMVWRYLRFYMMIGIIVSMCLGGAVIIIEYNNTNGLKDVHPILFAIFAIFAIPFAATLRLLRDTALIKKRLIVAYIPKQLGYPLLILLVLIVLNSMNIKLTSNIAISVVVVSYILLTVIVFSVMNVRDHGEGKMSEKSLCFIDIG</sequence>
<name>A0ABT0LB34_9GAMM</name>
<evidence type="ECO:0000313" key="2">
    <source>
        <dbReference type="EMBL" id="MCL1124850.1"/>
    </source>
</evidence>
<reference evidence="2 3" key="1">
    <citation type="submission" date="2022-01" db="EMBL/GenBank/DDBJ databases">
        <title>Whole genome-based taxonomy of the Shewanellaceae.</title>
        <authorList>
            <person name="Martin-Rodriguez A.J."/>
        </authorList>
    </citation>
    <scope>NUCLEOTIDE SEQUENCE [LARGE SCALE GENOMIC DNA]</scope>
    <source>
        <strain evidence="2 3">DSM 17177</strain>
    </source>
</reference>
<comment type="caution">
    <text evidence="2">The sequence shown here is derived from an EMBL/GenBank/DDBJ whole genome shotgun (WGS) entry which is preliminary data.</text>
</comment>
<feature type="transmembrane region" description="Helical" evidence="1">
    <location>
        <begin position="164"/>
        <end position="182"/>
    </location>
</feature>
<keyword evidence="1" id="KW-1133">Transmembrane helix</keyword>
<dbReference type="Proteomes" id="UP001203423">
    <property type="component" value="Unassembled WGS sequence"/>
</dbReference>
<feature type="transmembrane region" description="Helical" evidence="1">
    <location>
        <begin position="188"/>
        <end position="208"/>
    </location>
</feature>
<feature type="transmembrane region" description="Helical" evidence="1">
    <location>
        <begin position="55"/>
        <end position="79"/>
    </location>
</feature>
<proteinExistence type="predicted"/>
<organism evidence="2 3">
    <name type="scientific">Shewanella surugensis</name>
    <dbReference type="NCBI Taxonomy" id="212020"/>
    <lineage>
        <taxon>Bacteria</taxon>
        <taxon>Pseudomonadati</taxon>
        <taxon>Pseudomonadota</taxon>
        <taxon>Gammaproteobacteria</taxon>
        <taxon>Alteromonadales</taxon>
        <taxon>Shewanellaceae</taxon>
        <taxon>Shewanella</taxon>
    </lineage>
</organism>
<gene>
    <name evidence="2" type="ORF">L2764_10285</name>
</gene>
<keyword evidence="1" id="KW-0472">Membrane</keyword>
<feature type="transmembrane region" description="Helical" evidence="1">
    <location>
        <begin position="124"/>
        <end position="144"/>
    </location>
</feature>
<feature type="transmembrane region" description="Helical" evidence="1">
    <location>
        <begin position="12"/>
        <end position="35"/>
    </location>
</feature>
<evidence type="ECO:0000313" key="3">
    <source>
        <dbReference type="Proteomes" id="UP001203423"/>
    </source>
</evidence>
<accession>A0ABT0LB34</accession>
<feature type="transmembrane region" description="Helical" evidence="1">
    <location>
        <begin position="91"/>
        <end position="112"/>
    </location>
</feature>
<dbReference type="EMBL" id="JAKIKS010000032">
    <property type="protein sequence ID" value="MCL1124850.1"/>
    <property type="molecule type" value="Genomic_DNA"/>
</dbReference>